<dbReference type="OrthoDB" id="2972047at2759"/>
<accession>A0A0D7B4G7</accession>
<organism evidence="1 2">
    <name type="scientific">Cylindrobasidium torrendii FP15055 ss-10</name>
    <dbReference type="NCBI Taxonomy" id="1314674"/>
    <lineage>
        <taxon>Eukaryota</taxon>
        <taxon>Fungi</taxon>
        <taxon>Dikarya</taxon>
        <taxon>Basidiomycota</taxon>
        <taxon>Agaricomycotina</taxon>
        <taxon>Agaricomycetes</taxon>
        <taxon>Agaricomycetidae</taxon>
        <taxon>Agaricales</taxon>
        <taxon>Marasmiineae</taxon>
        <taxon>Physalacriaceae</taxon>
        <taxon>Cylindrobasidium</taxon>
    </lineage>
</organism>
<evidence type="ECO:0000313" key="2">
    <source>
        <dbReference type="Proteomes" id="UP000054007"/>
    </source>
</evidence>
<name>A0A0D7B4G7_9AGAR</name>
<proteinExistence type="predicted"/>
<dbReference type="Gene3D" id="2.80.10.50">
    <property type="match status" value="1"/>
</dbReference>
<evidence type="ECO:0008006" key="3">
    <source>
        <dbReference type="Google" id="ProtNLM"/>
    </source>
</evidence>
<keyword evidence="2" id="KW-1185">Reference proteome</keyword>
<dbReference type="Proteomes" id="UP000054007">
    <property type="component" value="Unassembled WGS sequence"/>
</dbReference>
<sequence length="156" mass="17151">MSTTQLKAGVYRIVNEASQSSVRVHQIGRPMKLSYGFELLGSYEQFELLVQPKGEYLIKNMGFAAGEVGMDIDTMVINGGNPLPFALEYAGDGLYAVKATDKAMYWSAPQSPTRRLPDVDVELTSTAADGEFSPSQLWRFERLDVDEEAGSDSDSL</sequence>
<dbReference type="AlphaFoldDB" id="A0A0D7B4G7"/>
<reference evidence="1 2" key="1">
    <citation type="journal article" date="2015" name="Fungal Genet. Biol.">
        <title>Evolution of novel wood decay mechanisms in Agaricales revealed by the genome sequences of Fistulina hepatica and Cylindrobasidium torrendii.</title>
        <authorList>
            <person name="Floudas D."/>
            <person name="Held B.W."/>
            <person name="Riley R."/>
            <person name="Nagy L.G."/>
            <person name="Koehler G."/>
            <person name="Ransdell A.S."/>
            <person name="Younus H."/>
            <person name="Chow J."/>
            <person name="Chiniquy J."/>
            <person name="Lipzen A."/>
            <person name="Tritt A."/>
            <person name="Sun H."/>
            <person name="Haridas S."/>
            <person name="LaButti K."/>
            <person name="Ohm R.A."/>
            <person name="Kues U."/>
            <person name="Blanchette R.A."/>
            <person name="Grigoriev I.V."/>
            <person name="Minto R.E."/>
            <person name="Hibbett D.S."/>
        </authorList>
    </citation>
    <scope>NUCLEOTIDE SEQUENCE [LARGE SCALE GENOMIC DNA]</scope>
    <source>
        <strain evidence="1 2">FP15055 ss-10</strain>
    </source>
</reference>
<dbReference type="EMBL" id="KN880637">
    <property type="protein sequence ID" value="KIY64411.1"/>
    <property type="molecule type" value="Genomic_DNA"/>
</dbReference>
<protein>
    <recommendedName>
        <fullName evidence="3">Ricin B lectin domain-containing protein</fullName>
    </recommendedName>
</protein>
<gene>
    <name evidence="1" type="ORF">CYLTODRAFT_425241</name>
</gene>
<evidence type="ECO:0000313" key="1">
    <source>
        <dbReference type="EMBL" id="KIY64411.1"/>
    </source>
</evidence>